<organism evidence="2 3">
    <name type="scientific">Brevundimonas staleyi</name>
    <dbReference type="NCBI Taxonomy" id="74326"/>
    <lineage>
        <taxon>Bacteria</taxon>
        <taxon>Pseudomonadati</taxon>
        <taxon>Pseudomonadota</taxon>
        <taxon>Alphaproteobacteria</taxon>
        <taxon>Caulobacterales</taxon>
        <taxon>Caulobacteraceae</taxon>
        <taxon>Brevundimonas</taxon>
    </lineage>
</organism>
<dbReference type="Proteomes" id="UP001596152">
    <property type="component" value="Unassembled WGS sequence"/>
</dbReference>
<keyword evidence="2" id="KW-0648">Protein biosynthesis</keyword>
<evidence type="ECO:0000256" key="1">
    <source>
        <dbReference type="SAM" id="SignalP"/>
    </source>
</evidence>
<name>A0ABW0FT67_9CAUL</name>
<evidence type="ECO:0000313" key="2">
    <source>
        <dbReference type="EMBL" id="MFC5344741.1"/>
    </source>
</evidence>
<dbReference type="RefSeq" id="WP_374037701.1">
    <property type="nucleotide sequence ID" value="NZ_CP169082.1"/>
</dbReference>
<comment type="caution">
    <text evidence="2">The sequence shown here is derived from an EMBL/GenBank/DDBJ whole genome shotgun (WGS) entry which is preliminary data.</text>
</comment>
<gene>
    <name evidence="2" type="ORF">ACFPIE_12525</name>
</gene>
<keyword evidence="3" id="KW-1185">Reference proteome</keyword>
<keyword evidence="1" id="KW-0732">Signal</keyword>
<reference evidence="3" key="1">
    <citation type="journal article" date="2019" name="Int. J. Syst. Evol. Microbiol.">
        <title>The Global Catalogue of Microorganisms (GCM) 10K type strain sequencing project: providing services to taxonomists for standard genome sequencing and annotation.</title>
        <authorList>
            <consortium name="The Broad Institute Genomics Platform"/>
            <consortium name="The Broad Institute Genome Sequencing Center for Infectious Disease"/>
            <person name="Wu L."/>
            <person name="Ma J."/>
        </authorList>
    </citation>
    <scope>NUCLEOTIDE SEQUENCE [LARGE SCALE GENOMIC DNA]</scope>
    <source>
        <strain evidence="3">JCM 12125</strain>
    </source>
</reference>
<sequence>MIRALLVAAALAAAPAAFAQTASAPAAPAAPQTPGEAEFEALAQAFGAKMEAMQDEMSAVITNTAGDPARRDSELDAIEARYQPEADAFATAVQTFAHGQAAQLPEAQQAEMRAQIEAAMPQIRGVPNQVRTGIETAAAQAEAAPAPAGS</sequence>
<accession>A0ABW0FT67</accession>
<evidence type="ECO:0000313" key="3">
    <source>
        <dbReference type="Proteomes" id="UP001596152"/>
    </source>
</evidence>
<protein>
    <submittedName>
        <fullName evidence="2">Translation initiation factor IF-2</fullName>
    </submittedName>
</protein>
<dbReference type="EMBL" id="JBHSLF010000024">
    <property type="protein sequence ID" value="MFC5344741.1"/>
    <property type="molecule type" value="Genomic_DNA"/>
</dbReference>
<feature type="signal peptide" evidence="1">
    <location>
        <begin position="1"/>
        <end position="19"/>
    </location>
</feature>
<keyword evidence="2" id="KW-0396">Initiation factor</keyword>
<dbReference type="GO" id="GO:0003743">
    <property type="term" value="F:translation initiation factor activity"/>
    <property type="evidence" value="ECO:0007669"/>
    <property type="project" value="UniProtKB-KW"/>
</dbReference>
<feature type="chain" id="PRO_5045456800" evidence="1">
    <location>
        <begin position="20"/>
        <end position="150"/>
    </location>
</feature>
<proteinExistence type="predicted"/>